<dbReference type="SUPFAM" id="SSF50494">
    <property type="entry name" value="Trypsin-like serine proteases"/>
    <property type="match status" value="1"/>
</dbReference>
<gene>
    <name evidence="5" type="primary">LOC108008249</name>
</gene>
<dbReference type="InterPro" id="IPR001314">
    <property type="entry name" value="Peptidase_S1A"/>
</dbReference>
<dbReference type="RefSeq" id="XP_070850873.1">
    <property type="nucleotide sequence ID" value="XM_070994772.1"/>
</dbReference>
<feature type="signal peptide" evidence="2">
    <location>
        <begin position="1"/>
        <end position="23"/>
    </location>
</feature>
<name>A0ABM4TLM4_DROSZ</name>
<evidence type="ECO:0000259" key="3">
    <source>
        <dbReference type="PROSITE" id="PS50240"/>
    </source>
</evidence>
<dbReference type="Pfam" id="PF00089">
    <property type="entry name" value="Trypsin"/>
    <property type="match status" value="1"/>
</dbReference>
<dbReference type="Gene3D" id="2.40.10.10">
    <property type="entry name" value="Trypsin-like serine proteases"/>
    <property type="match status" value="1"/>
</dbReference>
<keyword evidence="4" id="KW-1185">Reference proteome</keyword>
<evidence type="ECO:0000256" key="2">
    <source>
        <dbReference type="SAM" id="SignalP"/>
    </source>
</evidence>
<dbReference type="InterPro" id="IPR001254">
    <property type="entry name" value="Trypsin_dom"/>
</dbReference>
<dbReference type="PANTHER" id="PTHR24252:SF7">
    <property type="entry name" value="HYALIN"/>
    <property type="match status" value="1"/>
</dbReference>
<organism evidence="4 5">
    <name type="scientific">Drosophila suzukii</name>
    <name type="common">Spotted-wing drosophila fruit fly</name>
    <dbReference type="NCBI Taxonomy" id="28584"/>
    <lineage>
        <taxon>Eukaryota</taxon>
        <taxon>Metazoa</taxon>
        <taxon>Ecdysozoa</taxon>
        <taxon>Arthropoda</taxon>
        <taxon>Hexapoda</taxon>
        <taxon>Insecta</taxon>
        <taxon>Pterygota</taxon>
        <taxon>Neoptera</taxon>
        <taxon>Endopterygota</taxon>
        <taxon>Diptera</taxon>
        <taxon>Brachycera</taxon>
        <taxon>Muscomorpha</taxon>
        <taxon>Ephydroidea</taxon>
        <taxon>Drosophilidae</taxon>
        <taxon>Drosophila</taxon>
        <taxon>Sophophora</taxon>
    </lineage>
</organism>
<keyword evidence="2" id="KW-0732">Signal</keyword>
<dbReference type="GeneID" id="108008249"/>
<dbReference type="PRINTS" id="PR00722">
    <property type="entry name" value="CHYMOTRYPSIN"/>
</dbReference>
<dbReference type="GO" id="GO:0006508">
    <property type="term" value="P:proteolysis"/>
    <property type="evidence" value="ECO:0007669"/>
    <property type="project" value="UniProtKB-KW"/>
</dbReference>
<keyword evidence="1" id="KW-1015">Disulfide bond</keyword>
<keyword evidence="5" id="KW-0645">Protease</keyword>
<dbReference type="InterPro" id="IPR043504">
    <property type="entry name" value="Peptidase_S1_PA_chymotrypsin"/>
</dbReference>
<dbReference type="GO" id="GO:0008233">
    <property type="term" value="F:peptidase activity"/>
    <property type="evidence" value="ECO:0007669"/>
    <property type="project" value="UniProtKB-KW"/>
</dbReference>
<protein>
    <submittedName>
        <fullName evidence="5">Serine protease 42</fullName>
    </submittedName>
</protein>
<keyword evidence="5" id="KW-0378">Hydrolase</keyword>
<evidence type="ECO:0000313" key="4">
    <source>
        <dbReference type="Proteomes" id="UP001652628"/>
    </source>
</evidence>
<proteinExistence type="predicted"/>
<evidence type="ECO:0000256" key="1">
    <source>
        <dbReference type="ARBA" id="ARBA00023157"/>
    </source>
</evidence>
<accession>A0ABM4TLM4</accession>
<feature type="chain" id="PRO_5046571157" evidence="2">
    <location>
        <begin position="24"/>
        <end position="170"/>
    </location>
</feature>
<sequence length="170" mass="19109">MKIVLAGIVVAACLFLEASKGSASLLDENCGTTKRPWRVRRVVGGVSADRFANPWMVMVFSKNRFMCGGSLFTSRFVLTAANCLSEFRLFPISKVRLGGFDMDISENTYEVNIDRNISHPQFQLDGSIKYDIALLRMAQEVSFSGNYLRWANNSPLNQRHPSSFILVIYL</sequence>
<reference evidence="5" key="1">
    <citation type="submission" date="2025-08" db="UniProtKB">
        <authorList>
            <consortium name="RefSeq"/>
        </authorList>
    </citation>
    <scope>IDENTIFICATION</scope>
</reference>
<evidence type="ECO:0000313" key="5">
    <source>
        <dbReference type="RefSeq" id="XP_070850873.1"/>
    </source>
</evidence>
<dbReference type="InterPro" id="IPR009003">
    <property type="entry name" value="Peptidase_S1_PA"/>
</dbReference>
<feature type="domain" description="Peptidase S1" evidence="3">
    <location>
        <begin position="42"/>
        <end position="170"/>
    </location>
</feature>
<dbReference type="Proteomes" id="UP001652628">
    <property type="component" value="Chromosome 2R"/>
</dbReference>
<dbReference type="PROSITE" id="PS50240">
    <property type="entry name" value="TRYPSIN_DOM"/>
    <property type="match status" value="1"/>
</dbReference>
<dbReference type="PANTHER" id="PTHR24252">
    <property type="entry name" value="ACROSIN-RELATED"/>
    <property type="match status" value="1"/>
</dbReference>